<keyword evidence="2" id="KW-1185">Reference proteome</keyword>
<dbReference type="RefSeq" id="XP_048262573.1">
    <property type="nucleotide sequence ID" value="XM_048406616.1"/>
</dbReference>
<accession>A0A9C6S6G9</accession>
<dbReference type="KEGG" id="bter:125385280"/>
<organism evidence="2 3">
    <name type="scientific">Bombus terrestris</name>
    <name type="common">Buff-tailed bumblebee</name>
    <name type="synonym">Apis terrestris</name>
    <dbReference type="NCBI Taxonomy" id="30195"/>
    <lineage>
        <taxon>Eukaryota</taxon>
        <taxon>Metazoa</taxon>
        <taxon>Ecdysozoa</taxon>
        <taxon>Arthropoda</taxon>
        <taxon>Hexapoda</taxon>
        <taxon>Insecta</taxon>
        <taxon>Pterygota</taxon>
        <taxon>Neoptera</taxon>
        <taxon>Endopterygota</taxon>
        <taxon>Hymenoptera</taxon>
        <taxon>Apocrita</taxon>
        <taxon>Aculeata</taxon>
        <taxon>Apoidea</taxon>
        <taxon>Anthophila</taxon>
        <taxon>Apidae</taxon>
        <taxon>Bombus</taxon>
        <taxon>Bombus</taxon>
    </lineage>
</organism>
<dbReference type="GeneID" id="125385280"/>
<feature type="compositionally biased region" description="Low complexity" evidence="1">
    <location>
        <begin position="93"/>
        <end position="103"/>
    </location>
</feature>
<dbReference type="AlphaFoldDB" id="A0A9C6S6G9"/>
<evidence type="ECO:0000256" key="1">
    <source>
        <dbReference type="SAM" id="MobiDB-lite"/>
    </source>
</evidence>
<name>A0A9C6S6G9_BOMTE</name>
<gene>
    <name evidence="3" type="primary">LOC125385280</name>
</gene>
<reference evidence="3" key="1">
    <citation type="submission" date="2025-08" db="UniProtKB">
        <authorList>
            <consortium name="RefSeq"/>
        </authorList>
    </citation>
    <scope>IDENTIFICATION</scope>
</reference>
<sequence>MCLTVVDYVLVIEHIIRLTRTNSILIKILQEAVRYRIQSYSFNSEEPALARTFKMATVQHASGVSMNVRSHFASHHDGKVGCRRLNFGNGGRQSTTTSTTQQP</sequence>
<evidence type="ECO:0000313" key="3">
    <source>
        <dbReference type="RefSeq" id="XP_048262573.1"/>
    </source>
</evidence>
<proteinExistence type="predicted"/>
<protein>
    <submittedName>
        <fullName evidence="3">Uncharacterized protein LOC125385280 isoform X1</fullName>
    </submittedName>
</protein>
<feature type="region of interest" description="Disordered" evidence="1">
    <location>
        <begin position="84"/>
        <end position="103"/>
    </location>
</feature>
<evidence type="ECO:0000313" key="2">
    <source>
        <dbReference type="Proteomes" id="UP000835206"/>
    </source>
</evidence>
<dbReference type="Proteomes" id="UP000835206">
    <property type="component" value="Chromosome 6"/>
</dbReference>